<dbReference type="Pfam" id="PF01370">
    <property type="entry name" value="Epimerase"/>
    <property type="match status" value="1"/>
</dbReference>
<dbReference type="CDD" id="cd05239">
    <property type="entry name" value="GDP_FS_SDR_e"/>
    <property type="match status" value="1"/>
</dbReference>
<evidence type="ECO:0000256" key="1">
    <source>
        <dbReference type="ARBA" id="ARBA00005959"/>
    </source>
</evidence>
<feature type="active site" description="Proton donor/acceptor" evidence="5">
    <location>
        <position position="137"/>
    </location>
</feature>
<comment type="caution">
    <text evidence="7">The sequence shown here is derived from an EMBL/GenBank/DDBJ whole genome shotgun (WGS) entry which is preliminary data.</text>
</comment>
<dbReference type="InterPro" id="IPR001509">
    <property type="entry name" value="Epimerase_deHydtase"/>
</dbReference>
<comment type="function">
    <text evidence="5">Catalyzes the two-step NADP-dependent conversion of GDP-4-dehydro-6-deoxy-D-mannose to GDP-fucose, involving an epimerase and a reductase reaction.</text>
</comment>
<dbReference type="EC" id="1.1.1.271" evidence="5"/>
<evidence type="ECO:0000256" key="4">
    <source>
        <dbReference type="ARBA" id="ARBA00023235"/>
    </source>
</evidence>
<keyword evidence="3 5" id="KW-0560">Oxidoreductase</keyword>
<evidence type="ECO:0000256" key="5">
    <source>
        <dbReference type="HAMAP-Rule" id="MF_00956"/>
    </source>
</evidence>
<dbReference type="GO" id="GO:0042351">
    <property type="term" value="P:'de novo' GDP-L-fucose biosynthetic process"/>
    <property type="evidence" value="ECO:0007669"/>
    <property type="project" value="UniProtKB-UniRule"/>
</dbReference>
<dbReference type="GO" id="GO:0050577">
    <property type="term" value="F:GDP-L-fucose synthase activity"/>
    <property type="evidence" value="ECO:0007669"/>
    <property type="project" value="UniProtKB-UniRule"/>
</dbReference>
<accession>A0A853JV61</accession>
<dbReference type="SUPFAM" id="SSF51735">
    <property type="entry name" value="NAD(P)-binding Rossmann-fold domains"/>
    <property type="match status" value="1"/>
</dbReference>
<gene>
    <name evidence="5" type="primary">fcl</name>
    <name evidence="7" type="ORF">H0N91_19415</name>
</gene>
<dbReference type="RefSeq" id="WP_180494284.1">
    <property type="nucleotide sequence ID" value="NZ_JACCKS010000039.1"/>
</dbReference>
<name>A0A853JV61_9FIRM</name>
<dbReference type="GO" id="GO:0070401">
    <property type="term" value="F:NADP+ binding"/>
    <property type="evidence" value="ECO:0007669"/>
    <property type="project" value="UniProtKB-UniRule"/>
</dbReference>
<dbReference type="HAMAP" id="MF_00956">
    <property type="entry name" value="GDP_fucose_synth"/>
    <property type="match status" value="1"/>
</dbReference>
<dbReference type="PANTHER" id="PTHR43238">
    <property type="entry name" value="GDP-L-FUCOSE SYNTHASE"/>
    <property type="match status" value="1"/>
</dbReference>
<dbReference type="EMBL" id="JACCKS010000039">
    <property type="protein sequence ID" value="NZA40239.1"/>
    <property type="molecule type" value="Genomic_DNA"/>
</dbReference>
<dbReference type="InterPro" id="IPR028614">
    <property type="entry name" value="GDP_fucose/colitose_synth"/>
</dbReference>
<sequence length="314" mass="36139">MNKNAKIYIAGHRGCAGSALIRDLKKNGYQNLIFKTHKELDLTNQNQVNLFFETEKPEFVFFCAARIGGISDKIKYPCEFIMDNLKMETNVINAAHEYKVKKLLFMGSSFVYPNDLENAISEDKLLAGTPGAVDEPYIIAKICGVKLCEYYRKQYGDFFFSVMPCVFYGENDNFNLEKATLIPSMMRRMYNAFINKESEFLIWGTGRPVREFLYVDDIADACIFLMKQDFDYSFINLGNGGKEVSVYETAKLLKEIIGYQGTLKFDTQKPDGMYRKTLDSSLLFSLGWRPQISLREGLTKTYQYFLENEAVKNE</sequence>
<protein>
    <recommendedName>
        <fullName evidence="5">GDP-L-fucose synthase</fullName>
        <ecNumber evidence="5">1.1.1.271</ecNumber>
    </recommendedName>
    <alternativeName>
        <fullName evidence="5">GDP-4-keto-6-deoxy-D-mannose-3,5-epimerase-4-reductase</fullName>
    </alternativeName>
</protein>
<dbReference type="PANTHER" id="PTHR43238:SF1">
    <property type="entry name" value="GDP-L-FUCOSE SYNTHASE"/>
    <property type="match status" value="1"/>
</dbReference>
<dbReference type="InterPro" id="IPR036291">
    <property type="entry name" value="NAD(P)-bd_dom_sf"/>
</dbReference>
<evidence type="ECO:0000259" key="6">
    <source>
        <dbReference type="Pfam" id="PF01370"/>
    </source>
</evidence>
<organism evidence="7 8">
    <name type="scientific">Eubacterium callanderi</name>
    <dbReference type="NCBI Taxonomy" id="53442"/>
    <lineage>
        <taxon>Bacteria</taxon>
        <taxon>Bacillati</taxon>
        <taxon>Bacillota</taxon>
        <taxon>Clostridia</taxon>
        <taxon>Eubacteriales</taxon>
        <taxon>Eubacteriaceae</taxon>
        <taxon>Eubacterium</taxon>
    </lineage>
</organism>
<evidence type="ECO:0000256" key="3">
    <source>
        <dbReference type="ARBA" id="ARBA00023002"/>
    </source>
</evidence>
<comment type="caution">
    <text evidence="5">Lacks conserved residue(s) required for the propagation of feature annotation.</text>
</comment>
<comment type="catalytic activity">
    <reaction evidence="5">
        <text>GDP-beta-L-fucose + NADP(+) = GDP-4-dehydro-alpha-D-rhamnose + NADPH + H(+)</text>
        <dbReference type="Rhea" id="RHEA:18885"/>
        <dbReference type="ChEBI" id="CHEBI:15378"/>
        <dbReference type="ChEBI" id="CHEBI:57273"/>
        <dbReference type="ChEBI" id="CHEBI:57783"/>
        <dbReference type="ChEBI" id="CHEBI:57964"/>
        <dbReference type="ChEBI" id="CHEBI:58349"/>
        <dbReference type="EC" id="1.1.1.271"/>
    </reaction>
</comment>
<evidence type="ECO:0000256" key="2">
    <source>
        <dbReference type="ARBA" id="ARBA00022857"/>
    </source>
</evidence>
<feature type="binding site" evidence="5">
    <location>
        <position position="210"/>
    </location>
    <ligand>
        <name>substrate</name>
    </ligand>
</feature>
<feature type="binding site" evidence="5">
    <location>
        <begin position="11"/>
        <end position="17"/>
    </location>
    <ligand>
        <name>NADP(+)</name>
        <dbReference type="ChEBI" id="CHEBI:58349"/>
    </ligand>
</feature>
<dbReference type="Proteomes" id="UP000586254">
    <property type="component" value="Unassembled WGS sequence"/>
</dbReference>
<feature type="binding site" evidence="5">
    <location>
        <position position="188"/>
    </location>
    <ligand>
        <name>substrate</name>
    </ligand>
</feature>
<feature type="binding site" evidence="5">
    <location>
        <begin position="106"/>
        <end position="109"/>
    </location>
    <ligand>
        <name>NADP(+)</name>
        <dbReference type="ChEBI" id="CHEBI:58349"/>
    </ligand>
</feature>
<dbReference type="Gene3D" id="3.90.25.10">
    <property type="entry name" value="UDP-galactose 4-epimerase, domain 1"/>
    <property type="match status" value="1"/>
</dbReference>
<keyword evidence="5" id="KW-0511">Multifunctional enzyme</keyword>
<feature type="binding site" evidence="5">
    <location>
        <position position="203"/>
    </location>
    <ligand>
        <name>substrate</name>
    </ligand>
</feature>
<evidence type="ECO:0000313" key="8">
    <source>
        <dbReference type="Proteomes" id="UP000586254"/>
    </source>
</evidence>
<keyword evidence="4 5" id="KW-0413">Isomerase</keyword>
<comment type="similarity">
    <text evidence="1 5">Belongs to the NAD(P)-dependent epimerase/dehydratase family. Fucose synthase subfamily.</text>
</comment>
<dbReference type="UniPathway" id="UPA00128">
    <property type="reaction ID" value="UER00191"/>
</dbReference>
<feature type="site" description="Important for catalytic activity" evidence="5">
    <location>
        <position position="108"/>
    </location>
</feature>
<feature type="domain" description="NAD-dependent epimerase/dehydratase" evidence="6">
    <location>
        <begin position="7"/>
        <end position="236"/>
    </location>
</feature>
<reference evidence="7 8" key="1">
    <citation type="submission" date="2020-07" db="EMBL/GenBank/DDBJ databases">
        <title>Organ Donor 1.</title>
        <authorList>
            <person name="Marsh A.J."/>
            <person name="Azcarate-Peril M.A."/>
        </authorList>
    </citation>
    <scope>NUCLEOTIDE SEQUENCE [LARGE SCALE GENOMIC DNA]</scope>
    <source>
        <strain evidence="7 8">AMC0717</strain>
    </source>
</reference>
<comment type="pathway">
    <text evidence="5">Nucleotide-sugar biosynthesis; GDP-L-fucose biosynthesis via de novo pathway; GDP-L-fucose from GDP-alpha-D-mannose: step 2/2.</text>
</comment>
<evidence type="ECO:0000313" key="7">
    <source>
        <dbReference type="EMBL" id="NZA40239.1"/>
    </source>
</evidence>
<dbReference type="AlphaFoldDB" id="A0A853JV61"/>
<feature type="binding site" evidence="5">
    <location>
        <position position="141"/>
    </location>
    <ligand>
        <name>NADP(+)</name>
        <dbReference type="ChEBI" id="CHEBI:58349"/>
    </ligand>
</feature>
<dbReference type="Gene3D" id="3.40.50.720">
    <property type="entry name" value="NAD(P)-binding Rossmann-like Domain"/>
    <property type="match status" value="1"/>
</dbReference>
<feature type="binding site" evidence="5">
    <location>
        <position position="271"/>
    </location>
    <ligand>
        <name>substrate</name>
    </ligand>
</feature>
<dbReference type="GO" id="GO:0016853">
    <property type="term" value="F:isomerase activity"/>
    <property type="evidence" value="ECO:0007669"/>
    <property type="project" value="UniProtKB-KW"/>
</dbReference>
<proteinExistence type="inferred from homology"/>
<keyword evidence="2 5" id="KW-0521">NADP</keyword>